<keyword evidence="7 11" id="KW-0479">Metal-binding</keyword>
<name>A0A533ID26_PARDE</name>
<dbReference type="PANTHER" id="PTHR10192">
    <property type="entry name" value="MOLYBDOPTERIN BIOSYNTHESIS PROTEIN"/>
    <property type="match status" value="1"/>
</dbReference>
<feature type="domain" description="MoaB/Mog" evidence="12">
    <location>
        <begin position="170"/>
        <end position="307"/>
    </location>
</feature>
<sequence>MITVEDALAKVLSLAGAVREEEIDISQGLGRVLAAPVEARLTQPPFDSAAMDGYALRRADLGQTLQVIGEAAAGKPWDGAATAGTALRIFTGAPVPTGYDIVVMQENVSRNGDHIQIQAQNSSVNIRPKGVDFEEHSIFHPRGPLNPRDLALIAAMNVDRIRVARRPAVAIIAGGDELVPPGVRPGPGQIVSSNDIAIAAIAQIAGAEATRLPIADDSAESLLDRFSRAADADLIVTIGGASVGDHDLIGKITQQLGMTREFYKVAMRPGKPLIAGRIGASAMIGLPGNPVSAIVCAELFMRPLLCAMQGLPPEARIEEGRLGQDLNPEGDRQHYLRATLDRKQGDTIVTPLADQDSARLALLAKADALLIRRAGDPARKAGEPVQFIRLG</sequence>
<keyword evidence="9 11" id="KW-0501">Molybdenum cofactor biosynthesis</keyword>
<evidence type="ECO:0000256" key="1">
    <source>
        <dbReference type="ARBA" id="ARBA00001946"/>
    </source>
</evidence>
<evidence type="ECO:0000256" key="11">
    <source>
        <dbReference type="RuleBase" id="RU365090"/>
    </source>
</evidence>
<dbReference type="AlphaFoldDB" id="A0A533ID26"/>
<evidence type="ECO:0000256" key="10">
    <source>
        <dbReference type="ARBA" id="ARBA00047317"/>
    </source>
</evidence>
<protein>
    <recommendedName>
        <fullName evidence="11">Molybdopterin molybdenumtransferase</fullName>
        <ecNumber evidence="11">2.10.1.1</ecNumber>
    </recommendedName>
</protein>
<comment type="pathway">
    <text evidence="3 11">Cofactor biosynthesis; molybdopterin biosynthesis.</text>
</comment>
<dbReference type="GO" id="GO:0005829">
    <property type="term" value="C:cytosol"/>
    <property type="evidence" value="ECO:0007669"/>
    <property type="project" value="TreeGrafter"/>
</dbReference>
<dbReference type="Gene3D" id="2.170.190.11">
    <property type="entry name" value="Molybdopterin biosynthesis moea protein, domain 3"/>
    <property type="match status" value="1"/>
</dbReference>
<evidence type="ECO:0000256" key="3">
    <source>
        <dbReference type="ARBA" id="ARBA00005046"/>
    </source>
</evidence>
<dbReference type="PANTHER" id="PTHR10192:SF5">
    <property type="entry name" value="GEPHYRIN"/>
    <property type="match status" value="1"/>
</dbReference>
<evidence type="ECO:0000259" key="12">
    <source>
        <dbReference type="SMART" id="SM00852"/>
    </source>
</evidence>
<dbReference type="UniPathway" id="UPA00344"/>
<evidence type="ECO:0000256" key="4">
    <source>
        <dbReference type="ARBA" id="ARBA00010763"/>
    </source>
</evidence>
<keyword evidence="5 11" id="KW-0500">Molybdenum</keyword>
<dbReference type="EC" id="2.10.1.1" evidence="11"/>
<dbReference type="SUPFAM" id="SSF63867">
    <property type="entry name" value="MoeA C-terminal domain-like"/>
    <property type="match status" value="1"/>
</dbReference>
<dbReference type="Pfam" id="PF03454">
    <property type="entry name" value="MoeA_C"/>
    <property type="match status" value="1"/>
</dbReference>
<comment type="function">
    <text evidence="2 11">Catalyzes the insertion of molybdate into adenylated molybdopterin with the concomitant release of AMP.</text>
</comment>
<dbReference type="Gene3D" id="2.40.340.10">
    <property type="entry name" value="MoeA, C-terminal, domain IV"/>
    <property type="match status" value="1"/>
</dbReference>
<dbReference type="Pfam" id="PF03453">
    <property type="entry name" value="MoeA_N"/>
    <property type="match status" value="1"/>
</dbReference>
<evidence type="ECO:0000256" key="7">
    <source>
        <dbReference type="ARBA" id="ARBA00022723"/>
    </source>
</evidence>
<gene>
    <name evidence="13" type="ORF">DI616_02440</name>
</gene>
<comment type="catalytic activity">
    <reaction evidence="10">
        <text>adenylyl-molybdopterin + molybdate = Mo-molybdopterin + AMP + H(+)</text>
        <dbReference type="Rhea" id="RHEA:35047"/>
        <dbReference type="ChEBI" id="CHEBI:15378"/>
        <dbReference type="ChEBI" id="CHEBI:36264"/>
        <dbReference type="ChEBI" id="CHEBI:62727"/>
        <dbReference type="ChEBI" id="CHEBI:71302"/>
        <dbReference type="ChEBI" id="CHEBI:456215"/>
        <dbReference type="EC" id="2.10.1.1"/>
    </reaction>
</comment>
<dbReference type="GO" id="GO:0046872">
    <property type="term" value="F:metal ion binding"/>
    <property type="evidence" value="ECO:0007669"/>
    <property type="project" value="UniProtKB-UniRule"/>
</dbReference>
<keyword evidence="6 11" id="KW-0808">Transferase</keyword>
<dbReference type="GO" id="GO:0006777">
    <property type="term" value="P:Mo-molybdopterin cofactor biosynthetic process"/>
    <property type="evidence" value="ECO:0007669"/>
    <property type="project" value="UniProtKB-UniRule"/>
</dbReference>
<dbReference type="SUPFAM" id="SSF53218">
    <property type="entry name" value="Molybdenum cofactor biosynthesis proteins"/>
    <property type="match status" value="1"/>
</dbReference>
<dbReference type="InterPro" id="IPR001453">
    <property type="entry name" value="MoaB/Mog_dom"/>
</dbReference>
<evidence type="ECO:0000256" key="9">
    <source>
        <dbReference type="ARBA" id="ARBA00023150"/>
    </source>
</evidence>
<evidence type="ECO:0000313" key="13">
    <source>
        <dbReference type="EMBL" id="TKW67990.1"/>
    </source>
</evidence>
<organism evidence="13 14">
    <name type="scientific">Paracoccus denitrificans</name>
    <dbReference type="NCBI Taxonomy" id="266"/>
    <lineage>
        <taxon>Bacteria</taxon>
        <taxon>Pseudomonadati</taxon>
        <taxon>Pseudomonadota</taxon>
        <taxon>Alphaproteobacteria</taxon>
        <taxon>Rhodobacterales</taxon>
        <taxon>Paracoccaceae</taxon>
        <taxon>Paracoccus</taxon>
    </lineage>
</organism>
<dbReference type="InterPro" id="IPR036425">
    <property type="entry name" value="MoaB/Mog-like_dom_sf"/>
</dbReference>
<accession>A0A533ID26</accession>
<dbReference type="Gene3D" id="3.90.105.10">
    <property type="entry name" value="Molybdopterin biosynthesis moea protein, domain 2"/>
    <property type="match status" value="1"/>
</dbReference>
<evidence type="ECO:0000313" key="14">
    <source>
        <dbReference type="Proteomes" id="UP000315344"/>
    </source>
</evidence>
<evidence type="ECO:0000256" key="8">
    <source>
        <dbReference type="ARBA" id="ARBA00022842"/>
    </source>
</evidence>
<reference evidence="13 14" key="1">
    <citation type="journal article" date="2017" name="Nat. Commun.">
        <title>In situ click chemistry generation of cyclooxygenase-2 inhibitors.</title>
        <authorList>
            <person name="Bhardwaj A."/>
            <person name="Kaur J."/>
            <person name="Wuest M."/>
            <person name="Wuest F."/>
        </authorList>
    </citation>
    <scope>NUCLEOTIDE SEQUENCE [LARGE SCALE GENOMIC DNA]</scope>
    <source>
        <strain evidence="13">S2_012_000_R3_94</strain>
    </source>
</reference>
<keyword evidence="8 11" id="KW-0460">Magnesium</keyword>
<dbReference type="GO" id="GO:0061599">
    <property type="term" value="F:molybdopterin molybdotransferase activity"/>
    <property type="evidence" value="ECO:0007669"/>
    <property type="project" value="UniProtKB-UniRule"/>
</dbReference>
<comment type="cofactor">
    <cofactor evidence="1 11">
        <name>Mg(2+)</name>
        <dbReference type="ChEBI" id="CHEBI:18420"/>
    </cofactor>
</comment>
<comment type="similarity">
    <text evidence="4 11">Belongs to the MoeA family.</text>
</comment>
<evidence type="ECO:0000256" key="5">
    <source>
        <dbReference type="ARBA" id="ARBA00022505"/>
    </source>
</evidence>
<evidence type="ECO:0000256" key="6">
    <source>
        <dbReference type="ARBA" id="ARBA00022679"/>
    </source>
</evidence>
<comment type="caution">
    <text evidence="13">The sequence shown here is derived from an EMBL/GenBank/DDBJ whole genome shotgun (WGS) entry which is preliminary data.</text>
</comment>
<dbReference type="Pfam" id="PF00994">
    <property type="entry name" value="MoCF_biosynth"/>
    <property type="match status" value="1"/>
</dbReference>
<dbReference type="Proteomes" id="UP000315344">
    <property type="component" value="Unassembled WGS sequence"/>
</dbReference>
<dbReference type="FunFam" id="3.40.980.10:FF:000004">
    <property type="entry name" value="Molybdopterin molybdenumtransferase"/>
    <property type="match status" value="1"/>
</dbReference>
<dbReference type="InterPro" id="IPR036135">
    <property type="entry name" value="MoeA_linker/N_sf"/>
</dbReference>
<dbReference type="EMBL" id="VAFL01000002">
    <property type="protein sequence ID" value="TKW67990.1"/>
    <property type="molecule type" value="Genomic_DNA"/>
</dbReference>
<dbReference type="NCBIfam" id="NF045515">
    <property type="entry name" value="Glp_gephyrin"/>
    <property type="match status" value="1"/>
</dbReference>
<proteinExistence type="inferred from homology"/>
<dbReference type="Gene3D" id="3.40.980.10">
    <property type="entry name" value="MoaB/Mog-like domain"/>
    <property type="match status" value="1"/>
</dbReference>
<dbReference type="InterPro" id="IPR036688">
    <property type="entry name" value="MoeA_C_domain_IV_sf"/>
</dbReference>
<dbReference type="SMART" id="SM00852">
    <property type="entry name" value="MoCF_biosynth"/>
    <property type="match status" value="1"/>
</dbReference>
<dbReference type="SUPFAM" id="SSF63882">
    <property type="entry name" value="MoeA N-terminal region -like"/>
    <property type="match status" value="1"/>
</dbReference>
<dbReference type="CDD" id="cd00887">
    <property type="entry name" value="MoeA"/>
    <property type="match status" value="1"/>
</dbReference>
<evidence type="ECO:0000256" key="2">
    <source>
        <dbReference type="ARBA" id="ARBA00002901"/>
    </source>
</evidence>
<dbReference type="InterPro" id="IPR038987">
    <property type="entry name" value="MoeA-like"/>
</dbReference>
<dbReference type="InterPro" id="IPR005111">
    <property type="entry name" value="MoeA_C_domain_IV"/>
</dbReference>
<dbReference type="InterPro" id="IPR005110">
    <property type="entry name" value="MoeA_linker/N"/>
</dbReference>